<keyword evidence="2" id="KW-1185">Reference proteome</keyword>
<gene>
    <name evidence="1" type="ORF">N784_16280</name>
</gene>
<proteinExistence type="predicted"/>
<dbReference type="Gene3D" id="3.10.490.10">
    <property type="entry name" value="Gamma-glutamyl cyclotransferase-like"/>
    <property type="match status" value="1"/>
</dbReference>
<dbReference type="EMBL" id="AVPG01000008">
    <property type="protein sequence ID" value="KGX87199.1"/>
    <property type="molecule type" value="Genomic_DNA"/>
</dbReference>
<evidence type="ECO:0000313" key="1">
    <source>
        <dbReference type="EMBL" id="KGX87199.1"/>
    </source>
</evidence>
<dbReference type="AlphaFoldDB" id="A0A0A5G575"/>
<evidence type="ECO:0000313" key="2">
    <source>
        <dbReference type="Proteomes" id="UP000030401"/>
    </source>
</evidence>
<name>A0A0A5G575_9BACI</name>
<dbReference type="Proteomes" id="UP000030401">
    <property type="component" value="Unassembled WGS sequence"/>
</dbReference>
<dbReference type="RefSeq" id="WP_036833689.1">
    <property type="nucleotide sequence ID" value="NZ_AVPG01000008.1"/>
</dbReference>
<dbReference type="OrthoDB" id="8538589at2"/>
<sequence length="216" mass="25047">MTKEEQYVWYASFGSNLFYDRFRCYITGGVPEGSNRCEVGSRDPSLPIDDKAVSLPFELYFAGYSDRWDGGAAFIDTVQDLANKSWARMYLITVEQFEDVVRQENGMDDLQVDIHSIIEKGNMVLRQSPYGNLIHAGYEDGRPIFTFTSPYSMTEREITKPSERYLAMLIRGYWQVHTQNALEITNYLMNKRGMREFYSYDDVLALVNEQKELAQP</sequence>
<organism evidence="1 2">
    <name type="scientific">Pontibacillus litoralis JSM 072002</name>
    <dbReference type="NCBI Taxonomy" id="1385512"/>
    <lineage>
        <taxon>Bacteria</taxon>
        <taxon>Bacillati</taxon>
        <taxon>Bacillota</taxon>
        <taxon>Bacilli</taxon>
        <taxon>Bacillales</taxon>
        <taxon>Bacillaceae</taxon>
        <taxon>Pontibacillus</taxon>
    </lineage>
</organism>
<reference evidence="1 2" key="1">
    <citation type="submission" date="2013-08" db="EMBL/GenBank/DDBJ databases">
        <authorList>
            <person name="Huang J."/>
            <person name="Wang G."/>
        </authorList>
    </citation>
    <scope>NUCLEOTIDE SEQUENCE [LARGE SCALE GENOMIC DNA]</scope>
    <source>
        <strain evidence="1 2">JSM 072002</strain>
    </source>
</reference>
<dbReference type="eggNOG" id="COG2105">
    <property type="taxonomic scope" value="Bacteria"/>
</dbReference>
<protein>
    <submittedName>
        <fullName evidence="1">Histone deacetylase</fullName>
    </submittedName>
</protein>
<accession>A0A0A5G575</accession>
<dbReference type="STRING" id="1385512.N784_16280"/>
<comment type="caution">
    <text evidence="1">The sequence shown here is derived from an EMBL/GenBank/DDBJ whole genome shotgun (WGS) entry which is preliminary data.</text>
</comment>